<feature type="region of interest" description="Disordered" evidence="1">
    <location>
        <begin position="63"/>
        <end position="86"/>
    </location>
</feature>
<accession>A0AAD8Q308</accession>
<dbReference type="Proteomes" id="UP001230504">
    <property type="component" value="Unassembled WGS sequence"/>
</dbReference>
<dbReference type="AlphaFoldDB" id="A0AAD8Q308"/>
<reference evidence="2" key="1">
    <citation type="submission" date="2021-06" db="EMBL/GenBank/DDBJ databases">
        <title>Comparative genomics, transcriptomics and evolutionary studies reveal genomic signatures of adaptation to plant cell wall in hemibiotrophic fungi.</title>
        <authorList>
            <consortium name="DOE Joint Genome Institute"/>
            <person name="Baroncelli R."/>
            <person name="Diaz J.F."/>
            <person name="Benocci T."/>
            <person name="Peng M."/>
            <person name="Battaglia E."/>
            <person name="Haridas S."/>
            <person name="Andreopoulos W."/>
            <person name="Labutti K."/>
            <person name="Pangilinan J."/>
            <person name="Floch G.L."/>
            <person name="Makela M.R."/>
            <person name="Henrissat B."/>
            <person name="Grigoriev I.V."/>
            <person name="Crouch J.A."/>
            <person name="De Vries R.P."/>
            <person name="Sukno S.A."/>
            <person name="Thon M.R."/>
        </authorList>
    </citation>
    <scope>NUCLEOTIDE SEQUENCE</scope>
    <source>
        <strain evidence="2">CBS 125086</strain>
    </source>
</reference>
<evidence type="ECO:0000256" key="1">
    <source>
        <dbReference type="SAM" id="MobiDB-lite"/>
    </source>
</evidence>
<dbReference type="RefSeq" id="XP_060416094.1">
    <property type="nucleotide sequence ID" value="XM_060559944.1"/>
</dbReference>
<protein>
    <submittedName>
        <fullName evidence="2">Uncharacterized protein</fullName>
    </submittedName>
</protein>
<organism evidence="2 3">
    <name type="scientific">Colletotrichum navitas</name>
    <dbReference type="NCBI Taxonomy" id="681940"/>
    <lineage>
        <taxon>Eukaryota</taxon>
        <taxon>Fungi</taxon>
        <taxon>Dikarya</taxon>
        <taxon>Ascomycota</taxon>
        <taxon>Pezizomycotina</taxon>
        <taxon>Sordariomycetes</taxon>
        <taxon>Hypocreomycetidae</taxon>
        <taxon>Glomerellales</taxon>
        <taxon>Glomerellaceae</taxon>
        <taxon>Colletotrichum</taxon>
        <taxon>Colletotrichum graminicola species complex</taxon>
    </lineage>
</organism>
<gene>
    <name evidence="2" type="ORF">LY79DRAFT_578216</name>
</gene>
<proteinExistence type="predicted"/>
<keyword evidence="3" id="KW-1185">Reference proteome</keyword>
<dbReference type="GeneID" id="85444184"/>
<name>A0AAD8Q308_9PEZI</name>
<evidence type="ECO:0000313" key="3">
    <source>
        <dbReference type="Proteomes" id="UP001230504"/>
    </source>
</evidence>
<evidence type="ECO:0000313" key="2">
    <source>
        <dbReference type="EMBL" id="KAK1595005.1"/>
    </source>
</evidence>
<dbReference type="EMBL" id="JAHLJV010000017">
    <property type="protein sequence ID" value="KAK1595005.1"/>
    <property type="molecule type" value="Genomic_DNA"/>
</dbReference>
<comment type="caution">
    <text evidence="2">The sequence shown here is derived from an EMBL/GenBank/DDBJ whole genome shotgun (WGS) entry which is preliminary data.</text>
</comment>
<sequence length="108" mass="12048">MKLKKAENLHGPALSSNFGPNAIFDMAHGLNLDSLVTETFHAEAIICTRTLVNDKDMNPHYWTFRGPPRKVQDNADPTDPNRSNITLVTRPMPVCMNSADRTPSFNIP</sequence>